<dbReference type="RefSeq" id="WP_169741714.1">
    <property type="nucleotide sequence ID" value="NZ_JQKF01000066.1"/>
</dbReference>
<organism evidence="1 2">
    <name type="scientific">Ferrimicrobium acidiphilum DSM 19497</name>
    <dbReference type="NCBI Taxonomy" id="1121877"/>
    <lineage>
        <taxon>Bacteria</taxon>
        <taxon>Bacillati</taxon>
        <taxon>Actinomycetota</taxon>
        <taxon>Acidimicrobiia</taxon>
        <taxon>Acidimicrobiales</taxon>
        <taxon>Acidimicrobiaceae</taxon>
        <taxon>Ferrimicrobium</taxon>
    </lineage>
</organism>
<dbReference type="EMBL" id="JXUW01000005">
    <property type="protein sequence ID" value="KJE77460.1"/>
    <property type="molecule type" value="Genomic_DNA"/>
</dbReference>
<protein>
    <submittedName>
        <fullName evidence="1">Uncharacterized protein</fullName>
    </submittedName>
</protein>
<accession>A0A0D8FW05</accession>
<sequence>MQKSTAIAANETEYLRTIVNHFYKFLGVRDERMYDYLGNRRVDPERPTLTRVF</sequence>
<reference evidence="1 2" key="1">
    <citation type="submission" date="2015-01" db="EMBL/GenBank/DDBJ databases">
        <title>Draft genome of the acidophilic iron oxidizer Ferrimicrobium acidiphilum strain T23.</title>
        <authorList>
            <person name="Poehlein A."/>
            <person name="Eisen S."/>
            <person name="Schloemann M."/>
            <person name="Johnson B.D."/>
            <person name="Daniel R."/>
            <person name="Muehling M."/>
        </authorList>
    </citation>
    <scope>NUCLEOTIDE SEQUENCE [LARGE SCALE GENOMIC DNA]</scope>
    <source>
        <strain evidence="1 2">T23</strain>
    </source>
</reference>
<gene>
    <name evidence="1" type="ORF">FEAC_08940</name>
</gene>
<proteinExistence type="predicted"/>
<evidence type="ECO:0000313" key="1">
    <source>
        <dbReference type="EMBL" id="KJE77460.1"/>
    </source>
</evidence>
<keyword evidence="2" id="KW-1185">Reference proteome</keyword>
<comment type="caution">
    <text evidence="1">The sequence shown here is derived from an EMBL/GenBank/DDBJ whole genome shotgun (WGS) entry which is preliminary data.</text>
</comment>
<dbReference type="Proteomes" id="UP000032336">
    <property type="component" value="Unassembled WGS sequence"/>
</dbReference>
<name>A0A0D8FW05_9ACTN</name>
<dbReference type="AlphaFoldDB" id="A0A0D8FW05"/>
<evidence type="ECO:0000313" key="2">
    <source>
        <dbReference type="Proteomes" id="UP000032336"/>
    </source>
</evidence>